<comment type="caution">
    <text evidence="1">The sequence shown here is derived from an EMBL/GenBank/DDBJ whole genome shotgun (WGS) entry which is preliminary data.</text>
</comment>
<dbReference type="EMBL" id="JBGMDY010000001">
    <property type="protein sequence ID" value="KAL2347679.1"/>
    <property type="molecule type" value="Genomic_DNA"/>
</dbReference>
<dbReference type="AlphaFoldDB" id="A0ABD1NHS0"/>
<evidence type="ECO:0000313" key="1">
    <source>
        <dbReference type="EMBL" id="KAL2347679.1"/>
    </source>
</evidence>
<proteinExistence type="predicted"/>
<gene>
    <name evidence="1" type="ORF">Fmac_001679</name>
</gene>
<evidence type="ECO:0000313" key="2">
    <source>
        <dbReference type="Proteomes" id="UP001603857"/>
    </source>
</evidence>
<accession>A0ABD1NHS0</accession>
<name>A0ABD1NHS0_9FABA</name>
<dbReference type="SUPFAM" id="SSF158573">
    <property type="entry name" value="GINS helical bundle-like"/>
    <property type="match status" value="1"/>
</dbReference>
<reference evidence="1 2" key="1">
    <citation type="submission" date="2024-08" db="EMBL/GenBank/DDBJ databases">
        <title>Insights into the chromosomal genome structure of Flemingia macrophylla.</title>
        <authorList>
            <person name="Ding Y."/>
            <person name="Zhao Y."/>
            <person name="Bi W."/>
            <person name="Wu M."/>
            <person name="Zhao G."/>
            <person name="Gong Y."/>
            <person name="Li W."/>
            <person name="Zhang P."/>
        </authorList>
    </citation>
    <scope>NUCLEOTIDE SEQUENCE [LARGE SCALE GENOMIC DNA]</scope>
    <source>
        <strain evidence="1">DYQJB</strain>
        <tissue evidence="1">Leaf</tissue>
    </source>
</reference>
<protein>
    <submittedName>
        <fullName evidence="1">Uncharacterized protein</fullName>
    </submittedName>
</protein>
<organism evidence="1 2">
    <name type="scientific">Flemingia macrophylla</name>
    <dbReference type="NCBI Taxonomy" id="520843"/>
    <lineage>
        <taxon>Eukaryota</taxon>
        <taxon>Viridiplantae</taxon>
        <taxon>Streptophyta</taxon>
        <taxon>Embryophyta</taxon>
        <taxon>Tracheophyta</taxon>
        <taxon>Spermatophyta</taxon>
        <taxon>Magnoliopsida</taxon>
        <taxon>eudicotyledons</taxon>
        <taxon>Gunneridae</taxon>
        <taxon>Pentapetalae</taxon>
        <taxon>rosids</taxon>
        <taxon>fabids</taxon>
        <taxon>Fabales</taxon>
        <taxon>Fabaceae</taxon>
        <taxon>Papilionoideae</taxon>
        <taxon>50 kb inversion clade</taxon>
        <taxon>NPAAA clade</taxon>
        <taxon>indigoferoid/millettioid clade</taxon>
        <taxon>Phaseoleae</taxon>
        <taxon>Flemingia</taxon>
    </lineage>
</organism>
<sequence length="85" mass="9526">MYGRKAYQLVKEFASGEKGQLAPFNSDLFEQVVAECSQHHKELQSLMRKRGQIGEGEVVALGALQGGYDGAPKIQKWRTLVKMEE</sequence>
<dbReference type="PANTHER" id="PTHR12914:SF2">
    <property type="entry name" value="DNA REPLICATION COMPLEX GINS PROTEIN PSF1"/>
    <property type="match status" value="1"/>
</dbReference>
<keyword evidence="2" id="KW-1185">Reference proteome</keyword>
<dbReference type="Gene3D" id="1.20.58.1030">
    <property type="match status" value="1"/>
</dbReference>
<dbReference type="Proteomes" id="UP001603857">
    <property type="component" value="Unassembled WGS sequence"/>
</dbReference>
<dbReference type="PANTHER" id="PTHR12914">
    <property type="entry name" value="PARTNER OF SLD5"/>
    <property type="match status" value="1"/>
</dbReference>
<dbReference type="InterPro" id="IPR036224">
    <property type="entry name" value="GINS_bundle-like_dom_sf"/>
</dbReference>
<dbReference type="InterPro" id="IPR005339">
    <property type="entry name" value="GINS_Psf1"/>
</dbReference>